<dbReference type="RefSeq" id="WP_179824769.1">
    <property type="nucleotide sequence ID" value="NZ_JACCFS010000001.1"/>
</dbReference>
<evidence type="ECO:0000256" key="1">
    <source>
        <dbReference type="ARBA" id="ARBA00022527"/>
    </source>
</evidence>
<keyword evidence="4" id="KW-1185">Reference proteome</keyword>
<evidence type="ECO:0000259" key="2">
    <source>
        <dbReference type="Pfam" id="PF13581"/>
    </source>
</evidence>
<dbReference type="CDD" id="cd16936">
    <property type="entry name" value="HATPase_RsbW-like"/>
    <property type="match status" value="1"/>
</dbReference>
<dbReference type="Pfam" id="PF13581">
    <property type="entry name" value="HATPase_c_2"/>
    <property type="match status" value="1"/>
</dbReference>
<dbReference type="Proteomes" id="UP000572051">
    <property type="component" value="Unassembled WGS sequence"/>
</dbReference>
<dbReference type="InterPro" id="IPR036890">
    <property type="entry name" value="HATPase_C_sf"/>
</dbReference>
<keyword evidence="1" id="KW-0418">Kinase</keyword>
<dbReference type="PANTHER" id="PTHR35526:SF3">
    <property type="entry name" value="ANTI-SIGMA-F FACTOR RSBW"/>
    <property type="match status" value="1"/>
</dbReference>
<dbReference type="AlphaFoldDB" id="A0A7Z0EP92"/>
<accession>A0A7Z0EP92</accession>
<feature type="domain" description="Histidine kinase/HSP90-like ATPase" evidence="2">
    <location>
        <begin position="45"/>
        <end position="148"/>
    </location>
</feature>
<reference evidence="3 4" key="1">
    <citation type="submission" date="2020-07" db="EMBL/GenBank/DDBJ databases">
        <title>Sequencing the genomes of 1000 actinobacteria strains.</title>
        <authorList>
            <person name="Klenk H.-P."/>
        </authorList>
    </citation>
    <scope>NUCLEOTIDE SEQUENCE [LARGE SCALE GENOMIC DNA]</scope>
    <source>
        <strain evidence="3 4">DSM 44442</strain>
    </source>
</reference>
<dbReference type="Gene3D" id="3.30.565.10">
    <property type="entry name" value="Histidine kinase-like ATPase, C-terminal domain"/>
    <property type="match status" value="1"/>
</dbReference>
<dbReference type="InterPro" id="IPR050267">
    <property type="entry name" value="Anti-sigma-factor_SerPK"/>
</dbReference>
<dbReference type="SUPFAM" id="SSF55874">
    <property type="entry name" value="ATPase domain of HSP90 chaperone/DNA topoisomerase II/histidine kinase"/>
    <property type="match status" value="1"/>
</dbReference>
<dbReference type="EMBL" id="JACCFS010000001">
    <property type="protein sequence ID" value="NYJ35544.1"/>
    <property type="molecule type" value="Genomic_DNA"/>
</dbReference>
<proteinExistence type="predicted"/>
<dbReference type="InterPro" id="IPR003594">
    <property type="entry name" value="HATPase_dom"/>
</dbReference>
<comment type="caution">
    <text evidence="3">The sequence shown here is derived from an EMBL/GenBank/DDBJ whole genome shotgun (WGS) entry which is preliminary data.</text>
</comment>
<protein>
    <submittedName>
        <fullName evidence="3">Anti-sigma regulatory factor (Ser/Thr protein kinase)</fullName>
    </submittedName>
</protein>
<evidence type="ECO:0000313" key="3">
    <source>
        <dbReference type="EMBL" id="NYJ35544.1"/>
    </source>
</evidence>
<keyword evidence="1" id="KW-0723">Serine/threonine-protein kinase</keyword>
<evidence type="ECO:0000313" key="4">
    <source>
        <dbReference type="Proteomes" id="UP000572051"/>
    </source>
</evidence>
<gene>
    <name evidence="3" type="ORF">HNR10_003425</name>
</gene>
<sequence length="165" mass="18025">MLPRRSRDAEDRAPIVIDRRAEVRGHAVVVAGVPEEARMLRYRLGSLSGLPGEKRHLLRLLAGELFTNAITHSRSGRPGGLVTVTVFRLAGRVQVKVTDEGPLGDEAATPCVRPRDPERVGGLGLRLVALEADRWGVVHEGRGTTVWFEIDREGPAPAPRSARHP</sequence>
<keyword evidence="1" id="KW-0808">Transferase</keyword>
<name>A0A7Z0EP92_9ACTN</name>
<dbReference type="PANTHER" id="PTHR35526">
    <property type="entry name" value="ANTI-SIGMA-F FACTOR RSBW-RELATED"/>
    <property type="match status" value="1"/>
</dbReference>
<dbReference type="GO" id="GO:0004674">
    <property type="term" value="F:protein serine/threonine kinase activity"/>
    <property type="evidence" value="ECO:0007669"/>
    <property type="project" value="UniProtKB-KW"/>
</dbReference>
<organism evidence="3 4">
    <name type="scientific">Nocardiopsis aegyptia</name>
    <dbReference type="NCBI Taxonomy" id="220378"/>
    <lineage>
        <taxon>Bacteria</taxon>
        <taxon>Bacillati</taxon>
        <taxon>Actinomycetota</taxon>
        <taxon>Actinomycetes</taxon>
        <taxon>Streptosporangiales</taxon>
        <taxon>Nocardiopsidaceae</taxon>
        <taxon>Nocardiopsis</taxon>
    </lineage>
</organism>